<evidence type="ECO:0000313" key="2">
    <source>
        <dbReference type="EMBL" id="MEO9383644.1"/>
    </source>
</evidence>
<dbReference type="InterPro" id="IPR010982">
    <property type="entry name" value="Lambda_DNA-bd_dom_sf"/>
</dbReference>
<feature type="domain" description="HTH cro/C1-type" evidence="1">
    <location>
        <begin position="21"/>
        <end position="74"/>
    </location>
</feature>
<accession>A0ABV0IQT1</accession>
<dbReference type="PROSITE" id="PS50943">
    <property type="entry name" value="HTH_CROC1"/>
    <property type="match status" value="1"/>
</dbReference>
<dbReference type="Gene3D" id="1.10.260.40">
    <property type="entry name" value="lambda repressor-like DNA-binding domains"/>
    <property type="match status" value="1"/>
</dbReference>
<dbReference type="SUPFAM" id="SSF47413">
    <property type="entry name" value="lambda repressor-like DNA-binding domains"/>
    <property type="match status" value="1"/>
</dbReference>
<evidence type="ECO:0000259" key="1">
    <source>
        <dbReference type="PROSITE" id="PS50943"/>
    </source>
</evidence>
<dbReference type="InterPro" id="IPR001387">
    <property type="entry name" value="Cro/C1-type_HTH"/>
</dbReference>
<keyword evidence="3" id="KW-1185">Reference proteome</keyword>
<name>A0ABV0IQT1_9NEIS</name>
<dbReference type="EMBL" id="JBDXMI010000001">
    <property type="protein sequence ID" value="MEO9383644.1"/>
    <property type="molecule type" value="Genomic_DNA"/>
</dbReference>
<sequence length="119" mass="13074">MLGFEQITKPMSLRDGLAHALRTARRAKGVSQEALDTVSSRTYVSALERGLKNPTIEKLDEIASAIDMHPLALLTFAYVRSGKHASVSTLLKEIEEQVQLLIENEESLSSPKATPSLKK</sequence>
<dbReference type="RefSeq" id="WP_347937057.1">
    <property type="nucleotide sequence ID" value="NZ_CP158160.1"/>
</dbReference>
<protein>
    <submittedName>
        <fullName evidence="2">Helix-turn-helix transcriptional regulator</fullName>
    </submittedName>
</protein>
<comment type="caution">
    <text evidence="2">The sequence shown here is derived from an EMBL/GenBank/DDBJ whole genome shotgun (WGS) entry which is preliminary data.</text>
</comment>
<gene>
    <name evidence="2" type="ORF">ABI908_05865</name>
</gene>
<proteinExistence type="predicted"/>
<organism evidence="2 3">
    <name type="scientific">Chromobacterium phragmitis</name>
    <dbReference type="NCBI Taxonomy" id="2202141"/>
    <lineage>
        <taxon>Bacteria</taxon>
        <taxon>Pseudomonadati</taxon>
        <taxon>Pseudomonadota</taxon>
        <taxon>Betaproteobacteria</taxon>
        <taxon>Neisseriales</taxon>
        <taxon>Chromobacteriaceae</taxon>
        <taxon>Chromobacterium</taxon>
    </lineage>
</organism>
<dbReference type="Proteomes" id="UP001462502">
    <property type="component" value="Unassembled WGS sequence"/>
</dbReference>
<evidence type="ECO:0000313" key="3">
    <source>
        <dbReference type="Proteomes" id="UP001462502"/>
    </source>
</evidence>
<dbReference type="CDD" id="cd00093">
    <property type="entry name" value="HTH_XRE"/>
    <property type="match status" value="1"/>
</dbReference>
<dbReference type="Pfam" id="PF01381">
    <property type="entry name" value="HTH_3"/>
    <property type="match status" value="1"/>
</dbReference>
<reference evidence="2 3" key="1">
    <citation type="submission" date="2024-05" db="EMBL/GenBank/DDBJ databases">
        <authorList>
            <person name="De Oliveira J.P."/>
            <person name="Noriler S.A."/>
            <person name="De Oliveira A.G."/>
            <person name="Sipoli D.S."/>
        </authorList>
    </citation>
    <scope>NUCLEOTIDE SEQUENCE [LARGE SCALE GENOMIC DNA]</scope>
    <source>
        <strain evidence="2 3">LABIM192</strain>
    </source>
</reference>
<dbReference type="SMART" id="SM00530">
    <property type="entry name" value="HTH_XRE"/>
    <property type="match status" value="1"/>
</dbReference>